<dbReference type="RefSeq" id="WP_173414044.1">
    <property type="nucleotide sequence ID" value="NZ_CP054139.1"/>
</dbReference>
<dbReference type="Gene3D" id="3.40.50.1010">
    <property type="entry name" value="5'-nuclease"/>
    <property type="match status" value="1"/>
</dbReference>
<protein>
    <submittedName>
        <fullName evidence="1">Twitching motility protein PilT</fullName>
    </submittedName>
</protein>
<name>A0A7D4QIX4_9SPHI</name>
<organism evidence="1 2">
    <name type="scientific">Mucilaginibacter mali</name>
    <dbReference type="NCBI Taxonomy" id="2740462"/>
    <lineage>
        <taxon>Bacteria</taxon>
        <taxon>Pseudomonadati</taxon>
        <taxon>Bacteroidota</taxon>
        <taxon>Sphingobacteriia</taxon>
        <taxon>Sphingobacteriales</taxon>
        <taxon>Sphingobacteriaceae</taxon>
        <taxon>Mucilaginibacter</taxon>
    </lineage>
</organism>
<evidence type="ECO:0000313" key="2">
    <source>
        <dbReference type="Proteomes" id="UP000505355"/>
    </source>
</evidence>
<dbReference type="InterPro" id="IPR029060">
    <property type="entry name" value="PIN-like_dom_sf"/>
</dbReference>
<dbReference type="SUPFAM" id="SSF88723">
    <property type="entry name" value="PIN domain-like"/>
    <property type="match status" value="1"/>
</dbReference>
<evidence type="ECO:0000313" key="1">
    <source>
        <dbReference type="EMBL" id="QKJ29350.1"/>
    </source>
</evidence>
<gene>
    <name evidence="1" type="ORF">HQ865_06125</name>
</gene>
<dbReference type="KEGG" id="mmab:HQ865_06125"/>
<reference evidence="1 2" key="1">
    <citation type="submission" date="2020-05" db="EMBL/GenBank/DDBJ databases">
        <title>Mucilaginibacter mali sp. nov.</title>
        <authorList>
            <person name="Kim H.S."/>
            <person name="Lee K.C."/>
            <person name="Suh M.K."/>
            <person name="Kim J.-S."/>
            <person name="Han K.-I."/>
            <person name="Eom M.K."/>
            <person name="Shin Y.K."/>
            <person name="Lee J.-S."/>
        </authorList>
    </citation>
    <scope>NUCLEOTIDE SEQUENCE [LARGE SCALE GENOMIC DNA]</scope>
    <source>
        <strain evidence="1 2">G2-14</strain>
    </source>
</reference>
<keyword evidence="2" id="KW-1185">Reference proteome</keyword>
<dbReference type="Proteomes" id="UP000505355">
    <property type="component" value="Chromosome"/>
</dbReference>
<proteinExistence type="predicted"/>
<dbReference type="AlphaFoldDB" id="A0A7D4QIX4"/>
<dbReference type="EMBL" id="CP054139">
    <property type="protein sequence ID" value="QKJ29350.1"/>
    <property type="molecule type" value="Genomic_DNA"/>
</dbReference>
<accession>A0A7D4QIX4</accession>
<sequence length="75" mass="8810">MAFLIDSNIIIYSYSDEYQYLREIILDDSVYISEISRIEVLGYHKLKPDEERYFIDVFDVVPVITPSRAIFGKAI</sequence>